<evidence type="ECO:0000256" key="7">
    <source>
        <dbReference type="ARBA" id="ARBA00023163"/>
    </source>
</evidence>
<evidence type="ECO:0000256" key="4">
    <source>
        <dbReference type="ARBA" id="ARBA00022640"/>
    </source>
</evidence>
<evidence type="ECO:0000259" key="10">
    <source>
        <dbReference type="SMART" id="SM00663"/>
    </source>
</evidence>
<dbReference type="Pfam" id="PF00623">
    <property type="entry name" value="RNA_pol_Rpb1_2"/>
    <property type="match status" value="2"/>
</dbReference>
<dbReference type="AlphaFoldDB" id="A0A873HWT0"/>
<dbReference type="GO" id="GO:0006351">
    <property type="term" value="P:DNA-templated transcription"/>
    <property type="evidence" value="ECO:0007669"/>
    <property type="project" value="InterPro"/>
</dbReference>
<comment type="function">
    <text evidence="1 9">DNA-dependent RNA polymerase catalyzes the transcription of DNA into RNA using the four ribonucleoside triphosphates as substrates.</text>
</comment>
<dbReference type="SUPFAM" id="SSF64484">
    <property type="entry name" value="beta and beta-prime subunits of DNA dependent RNA-polymerase"/>
    <property type="match status" value="1"/>
</dbReference>
<dbReference type="SMART" id="SM00663">
    <property type="entry name" value="RPOLA_N"/>
    <property type="match status" value="1"/>
</dbReference>
<dbReference type="EMBL" id="MN794236">
    <property type="protein sequence ID" value="QOZ41680.1"/>
    <property type="molecule type" value="Genomic_DNA"/>
</dbReference>
<organism evidence="11">
    <name type="scientific">Prototheca wickerhamii</name>
    <dbReference type="NCBI Taxonomy" id="3111"/>
    <lineage>
        <taxon>Eukaryota</taxon>
        <taxon>Viridiplantae</taxon>
        <taxon>Chlorophyta</taxon>
        <taxon>core chlorophytes</taxon>
        <taxon>Trebouxiophyceae</taxon>
        <taxon>Chlorellales</taxon>
        <taxon>Chlorellaceae</taxon>
        <taxon>Prototheca</taxon>
    </lineage>
</organism>
<keyword evidence="3 9" id="KW-0240">DNA-directed RNA polymerase</keyword>
<dbReference type="Pfam" id="PF04997">
    <property type="entry name" value="RNA_pol_Rpb1_1"/>
    <property type="match status" value="2"/>
</dbReference>
<evidence type="ECO:0000313" key="11">
    <source>
        <dbReference type="EMBL" id="QOZ41680.1"/>
    </source>
</evidence>
<evidence type="ECO:0000256" key="9">
    <source>
        <dbReference type="RuleBase" id="RU004279"/>
    </source>
</evidence>
<comment type="similarity">
    <text evidence="2">Belongs to the RNA polymerase beta' chain family. RpoC1 subfamily.</text>
</comment>
<accession>A0A873HWT0</accession>
<dbReference type="GO" id="GO:0003677">
    <property type="term" value="F:DNA binding"/>
    <property type="evidence" value="ECO:0007669"/>
    <property type="project" value="InterPro"/>
</dbReference>
<dbReference type="InterPro" id="IPR000722">
    <property type="entry name" value="RNA_pol_asu"/>
</dbReference>
<dbReference type="RefSeq" id="YP_010040784.1">
    <property type="nucleotide sequence ID" value="NC_054192.1"/>
</dbReference>
<keyword evidence="6 9" id="KW-0548">Nucleotidyltransferase</keyword>
<protein>
    <recommendedName>
        <fullName evidence="9">DNA-directed RNA polymerase subunit</fullName>
        <ecNumber evidence="9">2.7.7.6</ecNumber>
    </recommendedName>
</protein>
<sequence length="948" mass="111052">MIIKITKEINKVQIGLISPREIQEWGEHSSIDGTIVGEVTNAKTVKTENNESIPEIGGIFCQKVFGPVKSYFCACGKKIKDELQFCEVCGVERAHSRVRRHRFGHIKLKYPILHPLYATSKPSPLTFFLDWENTRIDHIISATEFCYMSLSFLNFVSWYEIIDSEFIKKIEKTESYITCIEQEIFLKEKGKNENKSTINENLPLTNPPDLFFPDSFEKVMQNYELVEVPQDFLMYGINYDMSWATTKNLSSFFYFFNSVPTYPAAFIPYYSFLKELKNYNLPYAVRNDSIFESSSNLMELYPIQTSGAAIEKILAFYDSNMIIKQLEFEYHHINYLLNKVKKQFDLDTYNHVLSHKIRTNQEQNEFEYDNDDNDLNDNLTSIPSKNNFDDEIEKELTKQEELDEELDEKIHINDNDEQLNYDYYDIIQKTENIDFFYDLKSEKNQDFNTDGGHDVLTYKIDSLFKSKKNNNHNSNFYKSLKKDQIEEDRLFFHIEWNFLKQLRKESLRKLEYFRRLYLNNMQPAWMVLSCLPVLPPDLRPVINIEDDSFMSDSNHLYQAVIIKNNQFLNITEFLKFDSSNFSIYWEILCSNIQNLQKAVNALIQTGELILPEHLLFKGANEENKKKSLLDSLKGKKGRFRQHLLGKRVDYSGRSVIVVGPSLKIYECGLPLDMALELFQPFIIQKLSEMGMRLTTLKAKVYIAENKFKIWDILKEIMSGLPIILNRAPTLHRLGIQAFFPKLILEKTIRLHPLVCSAFNADFDGDQMAVHIPLTFSSQAETLQLIWSRNNILSPASGQPLLVPAQDMVLGCYFLTSSVSLTTFTPFFFKLKEYKILLKKKKIQTLRKNLNKFFSNYYKMLYKTSGDVKKAYEFGQIEIHTPIWLFWCKPFQTIGNATEYKLREAPIELQVDCFGNTFSIQTDRYKLITTKTYIYVRTTPGRLFFYELI</sequence>
<evidence type="ECO:0000256" key="5">
    <source>
        <dbReference type="ARBA" id="ARBA00022679"/>
    </source>
</evidence>
<dbReference type="InterPro" id="IPR007080">
    <property type="entry name" value="RNA_pol_Rpb1_1"/>
</dbReference>
<keyword evidence="4 11" id="KW-0934">Plastid</keyword>
<dbReference type="PANTHER" id="PTHR19376:SF54">
    <property type="entry name" value="DNA-DIRECTED RNA POLYMERASE SUBUNIT BETA"/>
    <property type="match status" value="1"/>
</dbReference>
<evidence type="ECO:0000256" key="2">
    <source>
        <dbReference type="ARBA" id="ARBA00007207"/>
    </source>
</evidence>
<dbReference type="EC" id="2.7.7.6" evidence="9"/>
<dbReference type="Gene3D" id="1.10.40.90">
    <property type="match status" value="1"/>
</dbReference>
<dbReference type="PANTHER" id="PTHR19376">
    <property type="entry name" value="DNA-DIRECTED RNA POLYMERASE"/>
    <property type="match status" value="1"/>
</dbReference>
<dbReference type="InterPro" id="IPR007066">
    <property type="entry name" value="RNA_pol_Rpb1_3"/>
</dbReference>
<dbReference type="GO" id="GO:0000428">
    <property type="term" value="C:DNA-directed RNA polymerase complex"/>
    <property type="evidence" value="ECO:0007669"/>
    <property type="project" value="UniProtKB-KW"/>
</dbReference>
<keyword evidence="5 9" id="KW-0808">Transferase</keyword>
<dbReference type="Gene3D" id="4.10.860.120">
    <property type="entry name" value="RNA polymerase II, clamp domain"/>
    <property type="match status" value="1"/>
</dbReference>
<dbReference type="GO" id="GO:0003899">
    <property type="term" value="F:DNA-directed RNA polymerase activity"/>
    <property type="evidence" value="ECO:0007669"/>
    <property type="project" value="UniProtKB-EC"/>
</dbReference>
<geneLocation type="non-photosynthetic plastid" evidence="11"/>
<dbReference type="InterPro" id="IPR042102">
    <property type="entry name" value="RNA_pol_Rpb1_3_sf"/>
</dbReference>
<comment type="catalytic activity">
    <reaction evidence="8 9">
        <text>RNA(n) + a ribonucleoside 5'-triphosphate = RNA(n+1) + diphosphate</text>
        <dbReference type="Rhea" id="RHEA:21248"/>
        <dbReference type="Rhea" id="RHEA-COMP:14527"/>
        <dbReference type="Rhea" id="RHEA-COMP:17342"/>
        <dbReference type="ChEBI" id="CHEBI:33019"/>
        <dbReference type="ChEBI" id="CHEBI:61557"/>
        <dbReference type="ChEBI" id="CHEBI:140395"/>
        <dbReference type="EC" id="2.7.7.6"/>
    </reaction>
</comment>
<dbReference type="Gene3D" id="1.10.274.100">
    <property type="entry name" value="RNA polymerase Rpb1, domain 3"/>
    <property type="match status" value="1"/>
</dbReference>
<reference evidence="11" key="1">
    <citation type="journal article" name="Front. Plant Sci.">
        <title>Sequencing and Analysis of the Complete Organellar Genomes of Prototheca wickerhamii.</title>
        <authorList>
            <person name="Bakula Z."/>
            <person name="Gromadka R."/>
            <person name="Gawor J."/>
            <person name="Siedlecki P."/>
            <person name="Pomorski J.J."/>
            <person name="Maciszewski K."/>
            <person name="Gromadka A."/>
            <person name="Karnkowska A."/>
            <person name="Jagielski T."/>
        </authorList>
    </citation>
    <scope>NUCLEOTIDE SEQUENCE</scope>
    <source>
        <strain evidence="11">DBVPG</strain>
    </source>
</reference>
<dbReference type="InterPro" id="IPR045867">
    <property type="entry name" value="DNA-dir_RpoC_beta_prime"/>
</dbReference>
<name>A0A873HWT0_PROWI</name>
<evidence type="ECO:0000256" key="1">
    <source>
        <dbReference type="ARBA" id="ARBA00004026"/>
    </source>
</evidence>
<evidence type="ECO:0000256" key="6">
    <source>
        <dbReference type="ARBA" id="ARBA00022695"/>
    </source>
</evidence>
<dbReference type="InterPro" id="IPR044893">
    <property type="entry name" value="RNA_pol_Rpb1_clamp_domain"/>
</dbReference>
<dbReference type="Gene3D" id="2.40.40.20">
    <property type="match status" value="1"/>
</dbReference>
<evidence type="ECO:0000256" key="8">
    <source>
        <dbReference type="ARBA" id="ARBA00048552"/>
    </source>
</evidence>
<feature type="domain" description="RNA polymerase N-terminal" evidence="10">
    <location>
        <begin position="524"/>
        <end position="815"/>
    </location>
</feature>
<proteinExistence type="inferred from homology"/>
<dbReference type="Pfam" id="PF04983">
    <property type="entry name" value="RNA_pol_Rpb1_3"/>
    <property type="match status" value="1"/>
</dbReference>
<keyword evidence="7 9" id="KW-0804">Transcription</keyword>
<dbReference type="InterPro" id="IPR006592">
    <property type="entry name" value="RNA_pol_N"/>
</dbReference>
<dbReference type="GeneID" id="63880492"/>
<evidence type="ECO:0000256" key="3">
    <source>
        <dbReference type="ARBA" id="ARBA00022478"/>
    </source>
</evidence>
<gene>
    <name evidence="11" type="primary">rpoC1</name>
    <name evidence="11" type="ORF">DBVPGpl_003</name>
</gene>